<sequence>MILSHSLQFDKITFFLQKDLRSSHEYDNIISSLFEKTEAQVK</sequence>
<organism evidence="1 2">
    <name type="scientific">Streptococcus pyogenes</name>
    <dbReference type="NCBI Taxonomy" id="1314"/>
    <lineage>
        <taxon>Bacteria</taxon>
        <taxon>Bacillati</taxon>
        <taxon>Bacillota</taxon>
        <taxon>Bacilli</taxon>
        <taxon>Lactobacillales</taxon>
        <taxon>Streptococcaceae</taxon>
        <taxon>Streptococcus</taxon>
    </lineage>
</organism>
<dbReference type="AlphaFoldDB" id="A0A4U7GBP5"/>
<evidence type="ECO:0000313" key="1">
    <source>
        <dbReference type="EMBL" id="TYL00256.1"/>
    </source>
</evidence>
<reference evidence="1 2" key="1">
    <citation type="submission" date="2019-02" db="EMBL/GenBank/DDBJ databases">
        <title>Novel genomic isolates of S. pyogenes and S. dysgalactiae subsp. equisimilis associated to necrotising fasciitis (NSTI).</title>
        <authorList>
            <person name="Barrantes I."/>
        </authorList>
    </citation>
    <scope>NUCLEOTIDE SEQUENCE [LARGE SCALE GENOMIC DNA]</scope>
    <source>
        <strain evidence="1 2">SPY2028</strain>
    </source>
</reference>
<name>A0A4U7GBP5_STRPY</name>
<dbReference type="OrthoDB" id="9882502at2"/>
<protein>
    <submittedName>
        <fullName evidence="1">GntR family transcriptional regulator</fullName>
    </submittedName>
</protein>
<gene>
    <name evidence="1" type="ORF">E0F66_04310</name>
</gene>
<proteinExistence type="predicted"/>
<evidence type="ECO:0000313" key="2">
    <source>
        <dbReference type="Proteomes" id="UP000324058"/>
    </source>
</evidence>
<dbReference type="EMBL" id="SJLL01000003">
    <property type="protein sequence ID" value="TYL00256.1"/>
    <property type="molecule type" value="Genomic_DNA"/>
</dbReference>
<comment type="caution">
    <text evidence="1">The sequence shown here is derived from an EMBL/GenBank/DDBJ whole genome shotgun (WGS) entry which is preliminary data.</text>
</comment>
<accession>A0A4U7GBP5</accession>
<dbReference type="Proteomes" id="UP000324058">
    <property type="component" value="Unassembled WGS sequence"/>
</dbReference>